<protein>
    <submittedName>
        <fullName evidence="1">Uncharacterized protein</fullName>
    </submittedName>
</protein>
<dbReference type="EMBL" id="JBEUOH010000012">
    <property type="protein sequence ID" value="KAL0880677.1"/>
    <property type="molecule type" value="Genomic_DNA"/>
</dbReference>
<dbReference type="Proteomes" id="UP001549920">
    <property type="component" value="Unassembled WGS sequence"/>
</dbReference>
<name>A0ABR3HVT6_LOXSC</name>
<evidence type="ECO:0000313" key="2">
    <source>
        <dbReference type="Proteomes" id="UP001549920"/>
    </source>
</evidence>
<evidence type="ECO:0000313" key="1">
    <source>
        <dbReference type="EMBL" id="KAL0880677.1"/>
    </source>
</evidence>
<sequence length="54" mass="5927">MASAFAMLQSLGKKVSGKEHQECRTLQVNMPSLTSVDIEFSNITLKVSEGLRSK</sequence>
<accession>A0ABR3HVT6</accession>
<keyword evidence="2" id="KW-1185">Reference proteome</keyword>
<organism evidence="1 2">
    <name type="scientific">Loxostege sticticalis</name>
    <name type="common">Beet webworm moth</name>
    <dbReference type="NCBI Taxonomy" id="481309"/>
    <lineage>
        <taxon>Eukaryota</taxon>
        <taxon>Metazoa</taxon>
        <taxon>Ecdysozoa</taxon>
        <taxon>Arthropoda</taxon>
        <taxon>Hexapoda</taxon>
        <taxon>Insecta</taxon>
        <taxon>Pterygota</taxon>
        <taxon>Neoptera</taxon>
        <taxon>Endopterygota</taxon>
        <taxon>Lepidoptera</taxon>
        <taxon>Glossata</taxon>
        <taxon>Ditrysia</taxon>
        <taxon>Pyraloidea</taxon>
        <taxon>Crambidae</taxon>
        <taxon>Pyraustinae</taxon>
        <taxon>Loxostege</taxon>
    </lineage>
</organism>
<comment type="caution">
    <text evidence="1">The sequence shown here is derived from an EMBL/GenBank/DDBJ whole genome shotgun (WGS) entry which is preliminary data.</text>
</comment>
<proteinExistence type="predicted"/>
<reference evidence="1 2" key="1">
    <citation type="submission" date="2024-06" db="EMBL/GenBank/DDBJ databases">
        <title>A chromosome-level genome assembly of beet webworm, Loxostege sticticalis.</title>
        <authorList>
            <person name="Zhang Y."/>
        </authorList>
    </citation>
    <scope>NUCLEOTIDE SEQUENCE [LARGE SCALE GENOMIC DNA]</scope>
    <source>
        <strain evidence="1">AQ026</strain>
        <tissue evidence="1">Whole body</tissue>
    </source>
</reference>
<gene>
    <name evidence="1" type="ORF">ABMA27_001895</name>
</gene>
<feature type="non-terminal residue" evidence="1">
    <location>
        <position position="54"/>
    </location>
</feature>